<sequence>MEYSEHRFRRIVAEETKPLEQMASYIHQNADMKLYLLLTLEDYAEFEAIQKHYYGRIQWVVNGAEISPFGSILPPSFYGLVEFDGKDANINPAKAFYSTRISFDGMVILADTPDFPEKAKEVFFAGEFPETFDEYLLAFQEEEANPDPIEAELLAAGASLIYSLNLSDTITGDAPGEVFLSESAFISDARGEELMYQFFDPKDTDY</sequence>
<evidence type="ECO:0000313" key="2">
    <source>
        <dbReference type="Proteomes" id="UP000006247"/>
    </source>
</evidence>
<dbReference type="EMBL" id="ACEB01000017">
    <property type="protein sequence ID" value="EEG27420.1"/>
    <property type="molecule type" value="Genomic_DNA"/>
</dbReference>
<protein>
    <submittedName>
        <fullName evidence="1">Uncharacterized protein</fullName>
    </submittedName>
</protein>
<proteinExistence type="predicted"/>
<comment type="caution">
    <text evidence="1">The sequence shown here is derived from an EMBL/GenBank/DDBJ whole genome shotgun (WGS) entry which is preliminary data.</text>
</comment>
<gene>
    <name evidence="1" type="ORF">CORMATOL_01083</name>
</gene>
<accession>C0E278</accession>
<organism evidence="1 2">
    <name type="scientific">Corynebacterium matruchotii ATCC 33806</name>
    <dbReference type="NCBI Taxonomy" id="566549"/>
    <lineage>
        <taxon>Bacteria</taxon>
        <taxon>Bacillati</taxon>
        <taxon>Actinomycetota</taxon>
        <taxon>Actinomycetes</taxon>
        <taxon>Mycobacteriales</taxon>
        <taxon>Corynebacteriaceae</taxon>
        <taxon>Corynebacterium</taxon>
    </lineage>
</organism>
<dbReference type="RefSeq" id="WP_005520646.1">
    <property type="nucleotide sequence ID" value="NZ_EQ973329.1"/>
</dbReference>
<dbReference type="HOGENOM" id="CLU_1319146_0_0_11"/>
<dbReference type="AlphaFoldDB" id="C0E278"/>
<evidence type="ECO:0000313" key="1">
    <source>
        <dbReference type="EMBL" id="EEG27420.1"/>
    </source>
</evidence>
<reference evidence="1 2" key="1">
    <citation type="submission" date="2009-01" db="EMBL/GenBank/DDBJ databases">
        <authorList>
            <person name="Fulton L."/>
            <person name="Clifton S."/>
            <person name="Chinwalla A.T."/>
            <person name="Mitreva M."/>
            <person name="Sodergren E."/>
            <person name="Weinstock G."/>
            <person name="Clifton S."/>
            <person name="Dooling D.J."/>
            <person name="Fulton B."/>
            <person name="Minx P."/>
            <person name="Pepin K.H."/>
            <person name="Johnson M."/>
            <person name="Bhonagiri V."/>
            <person name="Nash W.E."/>
            <person name="Mardis E.R."/>
            <person name="Wilson R.K."/>
        </authorList>
    </citation>
    <scope>NUCLEOTIDE SEQUENCE [LARGE SCALE GENOMIC DNA]</scope>
    <source>
        <strain evidence="1 2">ATCC 33806</strain>
    </source>
</reference>
<name>C0E278_9CORY</name>
<dbReference type="Proteomes" id="UP000006247">
    <property type="component" value="Unassembled WGS sequence"/>
</dbReference>